<accession>A0A4C1YZH8</accession>
<dbReference type="Proteomes" id="UP000299102">
    <property type="component" value="Unassembled WGS sequence"/>
</dbReference>
<protein>
    <submittedName>
        <fullName evidence="1">Uncharacterized protein</fullName>
    </submittedName>
</protein>
<keyword evidence="2" id="KW-1185">Reference proteome</keyword>
<reference evidence="1 2" key="1">
    <citation type="journal article" date="2019" name="Commun. Biol.">
        <title>The bagworm genome reveals a unique fibroin gene that provides high tensile strength.</title>
        <authorList>
            <person name="Kono N."/>
            <person name="Nakamura H."/>
            <person name="Ohtoshi R."/>
            <person name="Tomita M."/>
            <person name="Numata K."/>
            <person name="Arakawa K."/>
        </authorList>
    </citation>
    <scope>NUCLEOTIDE SEQUENCE [LARGE SCALE GENOMIC DNA]</scope>
</reference>
<sequence>MEEGVEKKGACGEAYKSNGERAVRTLQRGAYSTREVYGAANTHPPPLKRTWKKLDGEPFISARGLAFADGLEELCHKCNK</sequence>
<proteinExistence type="predicted"/>
<evidence type="ECO:0000313" key="2">
    <source>
        <dbReference type="Proteomes" id="UP000299102"/>
    </source>
</evidence>
<gene>
    <name evidence="1" type="ORF">EVAR_49434_1</name>
</gene>
<dbReference type="AlphaFoldDB" id="A0A4C1YZH8"/>
<comment type="caution">
    <text evidence="1">The sequence shown here is derived from an EMBL/GenBank/DDBJ whole genome shotgun (WGS) entry which is preliminary data.</text>
</comment>
<organism evidence="1 2">
    <name type="scientific">Eumeta variegata</name>
    <name type="common">Bagworm moth</name>
    <name type="synonym">Eumeta japonica</name>
    <dbReference type="NCBI Taxonomy" id="151549"/>
    <lineage>
        <taxon>Eukaryota</taxon>
        <taxon>Metazoa</taxon>
        <taxon>Ecdysozoa</taxon>
        <taxon>Arthropoda</taxon>
        <taxon>Hexapoda</taxon>
        <taxon>Insecta</taxon>
        <taxon>Pterygota</taxon>
        <taxon>Neoptera</taxon>
        <taxon>Endopterygota</taxon>
        <taxon>Lepidoptera</taxon>
        <taxon>Glossata</taxon>
        <taxon>Ditrysia</taxon>
        <taxon>Tineoidea</taxon>
        <taxon>Psychidae</taxon>
        <taxon>Oiketicinae</taxon>
        <taxon>Eumeta</taxon>
    </lineage>
</organism>
<evidence type="ECO:0000313" key="1">
    <source>
        <dbReference type="EMBL" id="GBP79735.1"/>
    </source>
</evidence>
<name>A0A4C1YZH8_EUMVA</name>
<dbReference type="EMBL" id="BGZK01001427">
    <property type="protein sequence ID" value="GBP79735.1"/>
    <property type="molecule type" value="Genomic_DNA"/>
</dbReference>